<dbReference type="AlphaFoldDB" id="A0AAP3XTI6"/>
<dbReference type="EMBL" id="JARGEQ010000126">
    <property type="protein sequence ID" value="MDF1587402.1"/>
    <property type="molecule type" value="Genomic_DNA"/>
</dbReference>
<name>A0AAP3XTI6_9PROT</name>
<comment type="caution">
    <text evidence="1">The sequence shown here is derived from an EMBL/GenBank/DDBJ whole genome shotgun (WGS) entry which is preliminary data.</text>
</comment>
<dbReference type="Pfam" id="PF08905">
    <property type="entry name" value="DUF1850"/>
    <property type="match status" value="1"/>
</dbReference>
<organism evidence="1 2">
    <name type="scientific">Marinimicrococcus flavescens</name>
    <dbReference type="NCBI Taxonomy" id="3031815"/>
    <lineage>
        <taxon>Bacteria</taxon>
        <taxon>Pseudomonadati</taxon>
        <taxon>Pseudomonadota</taxon>
        <taxon>Alphaproteobacteria</taxon>
        <taxon>Geminicoccales</taxon>
        <taxon>Geminicoccaceae</taxon>
        <taxon>Marinimicrococcus</taxon>
    </lineage>
</organism>
<proteinExistence type="predicted"/>
<accession>A0AAP3XTI6</accession>
<dbReference type="Proteomes" id="UP001301140">
    <property type="component" value="Unassembled WGS sequence"/>
</dbReference>
<gene>
    <name evidence="1" type="ORF">PZ740_13525</name>
</gene>
<evidence type="ECO:0000313" key="1">
    <source>
        <dbReference type="EMBL" id="MDF1587402.1"/>
    </source>
</evidence>
<reference evidence="1 2" key="1">
    <citation type="submission" date="2023-03" db="EMBL/GenBank/DDBJ databases">
        <title>YIM 152171 draft genome.</title>
        <authorList>
            <person name="Yang Z."/>
        </authorList>
    </citation>
    <scope>NUCLEOTIDE SEQUENCE [LARGE SCALE GENOMIC DNA]</scope>
    <source>
        <strain evidence="1 2">YIM 152171</strain>
    </source>
</reference>
<dbReference type="RefSeq" id="WP_327789821.1">
    <property type="nucleotide sequence ID" value="NZ_JARGEQ010000126.1"/>
</dbReference>
<dbReference type="InterPro" id="IPR015001">
    <property type="entry name" value="DUF1850"/>
</dbReference>
<sequence>MSGLCLVTGAATVRLAVAAFTLAWTHSVEKILWEEDYRVEHAALVLVESRVRGSGAGMEPPEGSVLENGAWRYRPDLPPLPALVLARSGATADWRLCPGGEGCRPLGSFLPDPAAPQVTLRACAAHENP</sequence>
<keyword evidence="2" id="KW-1185">Reference proteome</keyword>
<evidence type="ECO:0000313" key="2">
    <source>
        <dbReference type="Proteomes" id="UP001301140"/>
    </source>
</evidence>
<protein>
    <submittedName>
        <fullName evidence="1">DUF1850 domain-containing protein</fullName>
    </submittedName>
</protein>